<dbReference type="PANTHER" id="PTHR23022:SF129">
    <property type="entry name" value="TRANSPOSABLE ELEMENT TC3 TRANSPOSASE"/>
    <property type="match status" value="1"/>
</dbReference>
<dbReference type="Pfam" id="PF01498">
    <property type="entry name" value="HTH_Tnp_Tc3_2"/>
    <property type="match status" value="1"/>
</dbReference>
<dbReference type="STRING" id="158441.A0A226DPB7"/>
<gene>
    <name evidence="5" type="ORF">Fcan01_17523</name>
</gene>
<name>A0A226DPB7_FOLCA</name>
<comment type="subcellular location">
    <subcellularLocation>
        <location evidence="1">Nucleus</location>
    </subcellularLocation>
</comment>
<evidence type="ECO:0000259" key="4">
    <source>
        <dbReference type="Pfam" id="PF13358"/>
    </source>
</evidence>
<dbReference type="InterPro" id="IPR047655">
    <property type="entry name" value="Transpos_IS630-like"/>
</dbReference>
<dbReference type="GO" id="GO:0005634">
    <property type="term" value="C:nucleus"/>
    <property type="evidence" value="ECO:0007669"/>
    <property type="project" value="UniProtKB-SubCell"/>
</dbReference>
<dbReference type="Pfam" id="PF01381">
    <property type="entry name" value="HTH_3"/>
    <property type="match status" value="1"/>
</dbReference>
<dbReference type="GO" id="GO:0015074">
    <property type="term" value="P:DNA integration"/>
    <property type="evidence" value="ECO:0007669"/>
    <property type="project" value="InterPro"/>
</dbReference>
<dbReference type="Gene3D" id="3.30.420.10">
    <property type="entry name" value="Ribonuclease H-like superfamily/Ribonuclease H"/>
    <property type="match status" value="1"/>
</dbReference>
<proteinExistence type="predicted"/>
<dbReference type="AlphaFoldDB" id="A0A226DPB7"/>
<dbReference type="NCBIfam" id="NF033545">
    <property type="entry name" value="transpos_IS630"/>
    <property type="match status" value="1"/>
</dbReference>
<dbReference type="InterPro" id="IPR036388">
    <property type="entry name" value="WH-like_DNA-bd_sf"/>
</dbReference>
<sequence>MPKGQPLSDFKLGQIQLLKDQGLSQQKIADFLGCSQSVISNYLNSRTHQGGENAQIGRPKILTERDEQKIAQLASTGQYSVREIARELPISVSKDTVHRTLCNNPDLQWRKKITQPPLTQRHRDARLDFAREHMTWDKEWQKVVFSDEKKFNLDGPDGYAYYWHNLRKRGGSVMLRGAYGYHGKTELVSIPPRTNSAGYQDVLKANLIRQGSKIGGRGWIFQQDNASIHASRSTTDFLAAKNVQTLKWPARSPDLNPMENLWAELSRRVYSHGRQYRSKWELEQAIHQEWANIPIETLRHLTDSMKSRIFEVILAHGGFTKY</sequence>
<dbReference type="InterPro" id="IPR052338">
    <property type="entry name" value="Transposase_5"/>
</dbReference>
<accession>A0A226DPB7</accession>
<evidence type="ECO:0000259" key="3">
    <source>
        <dbReference type="Pfam" id="PF01498"/>
    </source>
</evidence>
<dbReference type="Gene3D" id="1.10.10.60">
    <property type="entry name" value="Homeodomain-like"/>
    <property type="match status" value="1"/>
</dbReference>
<evidence type="ECO:0000259" key="2">
    <source>
        <dbReference type="Pfam" id="PF01381"/>
    </source>
</evidence>
<feature type="domain" description="Transposase Tc1-like" evidence="3">
    <location>
        <begin position="79"/>
        <end position="134"/>
    </location>
</feature>
<dbReference type="Proteomes" id="UP000198287">
    <property type="component" value="Unassembled WGS sequence"/>
</dbReference>
<keyword evidence="6" id="KW-1185">Reference proteome</keyword>
<dbReference type="InterPro" id="IPR002492">
    <property type="entry name" value="Transposase_Tc1-like"/>
</dbReference>
<dbReference type="GO" id="GO:0006313">
    <property type="term" value="P:DNA transposition"/>
    <property type="evidence" value="ECO:0007669"/>
    <property type="project" value="InterPro"/>
</dbReference>
<reference evidence="5 6" key="1">
    <citation type="submission" date="2015-12" db="EMBL/GenBank/DDBJ databases">
        <title>The genome of Folsomia candida.</title>
        <authorList>
            <person name="Faddeeva A."/>
            <person name="Derks M.F."/>
            <person name="Anvar Y."/>
            <person name="Smit S."/>
            <person name="Van Straalen N."/>
            <person name="Roelofs D."/>
        </authorList>
    </citation>
    <scope>NUCLEOTIDE SEQUENCE [LARGE SCALE GENOMIC DNA]</scope>
    <source>
        <strain evidence="5 6">VU population</strain>
        <tissue evidence="5">Whole body</tissue>
    </source>
</reference>
<evidence type="ECO:0000313" key="6">
    <source>
        <dbReference type="Proteomes" id="UP000198287"/>
    </source>
</evidence>
<evidence type="ECO:0000313" key="5">
    <source>
        <dbReference type="EMBL" id="OXA47372.1"/>
    </source>
</evidence>
<feature type="domain" description="Tc1-like transposase DDE" evidence="4">
    <location>
        <begin position="143"/>
        <end position="282"/>
    </location>
</feature>
<feature type="domain" description="HTH cro/C1-type" evidence="2">
    <location>
        <begin position="16"/>
        <end position="55"/>
    </location>
</feature>
<protein>
    <submittedName>
        <fullName evidence="5">Transposable element Tc3 transposase</fullName>
    </submittedName>
</protein>
<comment type="caution">
    <text evidence="5">The sequence shown here is derived from an EMBL/GenBank/DDBJ whole genome shotgun (WGS) entry which is preliminary data.</text>
</comment>
<evidence type="ECO:0000256" key="1">
    <source>
        <dbReference type="ARBA" id="ARBA00004123"/>
    </source>
</evidence>
<dbReference type="InterPro" id="IPR001387">
    <property type="entry name" value="Cro/C1-type_HTH"/>
</dbReference>
<dbReference type="GO" id="GO:0003677">
    <property type="term" value="F:DNA binding"/>
    <property type="evidence" value="ECO:0007669"/>
    <property type="project" value="InterPro"/>
</dbReference>
<dbReference type="InterPro" id="IPR036397">
    <property type="entry name" value="RNaseH_sf"/>
</dbReference>
<dbReference type="InterPro" id="IPR038717">
    <property type="entry name" value="Tc1-like_DDE_dom"/>
</dbReference>
<dbReference type="SUPFAM" id="SSF46689">
    <property type="entry name" value="Homeodomain-like"/>
    <property type="match status" value="1"/>
</dbReference>
<dbReference type="CDD" id="cd00093">
    <property type="entry name" value="HTH_XRE"/>
    <property type="match status" value="1"/>
</dbReference>
<organism evidence="5 6">
    <name type="scientific">Folsomia candida</name>
    <name type="common">Springtail</name>
    <dbReference type="NCBI Taxonomy" id="158441"/>
    <lineage>
        <taxon>Eukaryota</taxon>
        <taxon>Metazoa</taxon>
        <taxon>Ecdysozoa</taxon>
        <taxon>Arthropoda</taxon>
        <taxon>Hexapoda</taxon>
        <taxon>Collembola</taxon>
        <taxon>Entomobryomorpha</taxon>
        <taxon>Isotomoidea</taxon>
        <taxon>Isotomidae</taxon>
        <taxon>Proisotominae</taxon>
        <taxon>Folsomia</taxon>
    </lineage>
</organism>
<dbReference type="Pfam" id="PF13358">
    <property type="entry name" value="DDE_3"/>
    <property type="match status" value="1"/>
</dbReference>
<dbReference type="EMBL" id="LNIX01000013">
    <property type="protein sequence ID" value="OXA47372.1"/>
    <property type="molecule type" value="Genomic_DNA"/>
</dbReference>
<dbReference type="Gene3D" id="1.10.10.10">
    <property type="entry name" value="Winged helix-like DNA-binding domain superfamily/Winged helix DNA-binding domain"/>
    <property type="match status" value="1"/>
</dbReference>
<dbReference type="PANTHER" id="PTHR23022">
    <property type="entry name" value="TRANSPOSABLE ELEMENT-RELATED"/>
    <property type="match status" value="1"/>
</dbReference>
<dbReference type="InterPro" id="IPR009057">
    <property type="entry name" value="Homeodomain-like_sf"/>
</dbReference>